<dbReference type="InParanoid" id="A0A1S4J872"/>
<dbReference type="EnsemblMetazoa" id="CPIJ003105-RA">
    <property type="protein sequence ID" value="CPIJ003105-PA"/>
    <property type="gene ID" value="CPIJ003105"/>
</dbReference>
<keyword evidence="9" id="KW-1185">Reference proteome</keyword>
<feature type="region of interest" description="Disordered" evidence="6">
    <location>
        <begin position="310"/>
        <end position="339"/>
    </location>
</feature>
<evidence type="ECO:0000256" key="3">
    <source>
        <dbReference type="ARBA" id="ARBA00037262"/>
    </source>
</evidence>
<name>A0A1S4J872_CULQU</name>
<evidence type="ECO:0000259" key="7">
    <source>
        <dbReference type="PROSITE" id="PS50103"/>
    </source>
</evidence>
<reference evidence="8" key="1">
    <citation type="submission" date="2020-05" db="UniProtKB">
        <authorList>
            <consortium name="EnsemblMetazoa"/>
        </authorList>
    </citation>
    <scope>IDENTIFICATION</scope>
    <source>
        <strain evidence="8">JHB</strain>
    </source>
</reference>
<dbReference type="OrthoDB" id="20729at2759"/>
<comment type="function">
    <text evidence="3">Required for the export of mRNAs containing poly(A) tails from the nucleus into the cytoplasm.</text>
</comment>
<dbReference type="InterPro" id="IPR000571">
    <property type="entry name" value="Znf_CCCH"/>
</dbReference>
<accession>A0A1S4J872</accession>
<dbReference type="GO" id="GO:0031965">
    <property type="term" value="C:nuclear membrane"/>
    <property type="evidence" value="ECO:0007669"/>
    <property type="project" value="UniProtKB-SubCell"/>
</dbReference>
<dbReference type="Proteomes" id="UP000002320">
    <property type="component" value="Unassembled WGS sequence"/>
</dbReference>
<sequence>MVICTYYLNNNCRFGAKCNNDHIDLGAVIKSEVDVTLKGNQWPLSCFGPFKERLSVPNFIEDVCFEEVRMMFLEAKMQNNIAGHQLQLGQMITDAKQKMQWITSTNRDVMNVLIEIYNQPDDAGKAAAAGVAATANPFGATPIGTGSSSVASSIFGCGASGGFGGSSFGGGTAASTSNIFGAAPNQTASSIFGGGTAANPAGTLGGNIFAKAAQPVAPSSNIFGQVQSQQQPQTGSVFGGAPTFGGSGGSLFASVPQPTAPIFGASVSTAAASSNPFAQPQPQAATGFGAAPPSQNLFASVAPAQPVSSNPFGGAFSAQPQPSPFGQAVPQQPQPTSGNLFLPVPTQQVAPAPVAQSPFGGAVAMPSPFGATPALAAAAPAGIQFANLYSKMEDLTAEQLEAFKADRFELGKIPIVPPPKELCS</sequence>
<dbReference type="PANTHER" id="PTHR46527">
    <property type="entry name" value="NUCLEOPORIN-LIKE PROTEIN 2"/>
    <property type="match status" value="1"/>
</dbReference>
<dbReference type="PROSITE" id="PS50103">
    <property type="entry name" value="ZF_C3H1"/>
    <property type="match status" value="1"/>
</dbReference>
<evidence type="ECO:0000256" key="6">
    <source>
        <dbReference type="SAM" id="MobiDB-lite"/>
    </source>
</evidence>
<dbReference type="GO" id="GO:0046872">
    <property type="term" value="F:metal ion binding"/>
    <property type="evidence" value="ECO:0007669"/>
    <property type="project" value="InterPro"/>
</dbReference>
<dbReference type="VEuPathDB" id="VectorBase:CQUJHB008420"/>
<dbReference type="InterPro" id="IPR051767">
    <property type="entry name" value="Nucleoporin_NUP42"/>
</dbReference>
<dbReference type="Pfam" id="PF13634">
    <property type="entry name" value="Nucleoporin_FG"/>
    <property type="match status" value="2"/>
</dbReference>
<evidence type="ECO:0000256" key="5">
    <source>
        <dbReference type="ARBA" id="ARBA00042384"/>
    </source>
</evidence>
<comment type="subcellular location">
    <subcellularLocation>
        <location evidence="1">Nucleus membrane</location>
        <topology evidence="1">Peripheral membrane protein</topology>
        <orientation evidence="1">Cytoplasmic side</orientation>
    </subcellularLocation>
</comment>
<feature type="compositionally biased region" description="Polar residues" evidence="6">
    <location>
        <begin position="329"/>
        <end position="339"/>
    </location>
</feature>
<dbReference type="VEuPathDB" id="VectorBase:CPIJ003105"/>
<dbReference type="InterPro" id="IPR025574">
    <property type="entry name" value="Nucleoporin_FG_rpt"/>
</dbReference>
<evidence type="ECO:0000256" key="4">
    <source>
        <dbReference type="ARBA" id="ARBA00039886"/>
    </source>
</evidence>
<evidence type="ECO:0000313" key="8">
    <source>
        <dbReference type="EnsemblMetazoa" id="CPIJ003105-PA"/>
    </source>
</evidence>
<evidence type="ECO:0000256" key="2">
    <source>
        <dbReference type="ARBA" id="ARBA00023242"/>
    </source>
</evidence>
<dbReference type="FunCoup" id="A0A1S4J872">
    <property type="interactions" value="92"/>
</dbReference>
<organism evidence="8 9">
    <name type="scientific">Culex quinquefasciatus</name>
    <name type="common">Southern house mosquito</name>
    <name type="synonym">Culex pungens</name>
    <dbReference type="NCBI Taxonomy" id="7176"/>
    <lineage>
        <taxon>Eukaryota</taxon>
        <taxon>Metazoa</taxon>
        <taxon>Ecdysozoa</taxon>
        <taxon>Arthropoda</taxon>
        <taxon>Hexapoda</taxon>
        <taxon>Insecta</taxon>
        <taxon>Pterygota</taxon>
        <taxon>Neoptera</taxon>
        <taxon>Endopterygota</taxon>
        <taxon>Diptera</taxon>
        <taxon>Nematocera</taxon>
        <taxon>Culicoidea</taxon>
        <taxon>Culicidae</taxon>
        <taxon>Culicinae</taxon>
        <taxon>Culicini</taxon>
        <taxon>Culex</taxon>
        <taxon>Culex</taxon>
    </lineage>
</organism>
<protein>
    <recommendedName>
        <fullName evidence="4">Nucleoporin NUP42</fullName>
    </recommendedName>
    <alternativeName>
        <fullName evidence="5">Nucleoporin-like protein 2</fullName>
    </alternativeName>
</protein>
<dbReference type="AlphaFoldDB" id="A0A1S4J872"/>
<proteinExistence type="predicted"/>
<evidence type="ECO:0000256" key="1">
    <source>
        <dbReference type="ARBA" id="ARBA00004335"/>
    </source>
</evidence>
<dbReference type="PANTHER" id="PTHR46527:SF1">
    <property type="entry name" value="NUCLEOPORIN NUP42"/>
    <property type="match status" value="1"/>
</dbReference>
<keyword evidence="2" id="KW-0539">Nucleus</keyword>
<evidence type="ECO:0000313" key="9">
    <source>
        <dbReference type="Proteomes" id="UP000002320"/>
    </source>
</evidence>
<dbReference type="GO" id="GO:0005643">
    <property type="term" value="C:nuclear pore"/>
    <property type="evidence" value="ECO:0007669"/>
    <property type="project" value="UniProtKB-ARBA"/>
</dbReference>
<feature type="domain" description="C3H1-type" evidence="7">
    <location>
        <begin position="1"/>
        <end position="25"/>
    </location>
</feature>